<proteinExistence type="predicted"/>
<dbReference type="NCBIfam" id="TIGR03885">
    <property type="entry name" value="flavin_revert"/>
    <property type="match status" value="1"/>
</dbReference>
<dbReference type="InterPro" id="IPR019945">
    <property type="entry name" value="F420_G6P_DH-rel"/>
</dbReference>
<name>A0A178HW50_9HYPH</name>
<sequence length="329" mass="35045">MTLLGYHAAHEQFPPGHLLDCVVAAERAGFALANCSDHFHPWSAAQGQSGQSWPWLGAAMQTTSLPFGVVSAPGYRYHPAILAQAVATLGEMFPGRFCIALGSGEAINEGITGQAWPDKPERNARLAECAAIIRALLAGETVTHRGRVEVVEARLYTRPAQPVPLFAAAVTPESAAEVAAWADGLLTTTGPIDRIAATIAAFRDNGGAGKPVQLQHCLSWAATQEVAEREALDQWFTGAIGGDAAWQLRSPQQFDALRPIVSADSLKDAVVMSADLHRHAAAIAELMRLDVEAIYLHCVARDQHAFIQAFGETVLPQLTTGASHARPTP</sequence>
<evidence type="ECO:0000313" key="3">
    <source>
        <dbReference type="EMBL" id="OAM77101.1"/>
    </source>
</evidence>
<dbReference type="InterPro" id="IPR050564">
    <property type="entry name" value="F420-G6PD/mer"/>
</dbReference>
<reference evidence="3 4" key="1">
    <citation type="submission" date="2016-03" db="EMBL/GenBank/DDBJ databases">
        <title>Genome sequencing of Devosia sp. S37.</title>
        <authorList>
            <person name="Mohd Nor M."/>
        </authorList>
    </citation>
    <scope>NUCLEOTIDE SEQUENCE [LARGE SCALE GENOMIC DNA]</scope>
    <source>
        <strain evidence="3 4">S37</strain>
    </source>
</reference>
<keyword evidence="4" id="KW-1185">Reference proteome</keyword>
<dbReference type="PANTHER" id="PTHR43244:SF1">
    <property type="entry name" value="5,10-METHYLENETETRAHYDROMETHANOPTERIN REDUCTASE"/>
    <property type="match status" value="1"/>
</dbReference>
<dbReference type="GO" id="GO:0016705">
    <property type="term" value="F:oxidoreductase activity, acting on paired donors, with incorporation or reduction of molecular oxygen"/>
    <property type="evidence" value="ECO:0007669"/>
    <property type="project" value="InterPro"/>
</dbReference>
<organism evidence="3 4">
    <name type="scientific">Devosia elaeis</name>
    <dbReference type="NCBI Taxonomy" id="1770058"/>
    <lineage>
        <taxon>Bacteria</taxon>
        <taxon>Pseudomonadati</taxon>
        <taxon>Pseudomonadota</taxon>
        <taxon>Alphaproteobacteria</taxon>
        <taxon>Hyphomicrobiales</taxon>
        <taxon>Devosiaceae</taxon>
        <taxon>Devosia</taxon>
    </lineage>
</organism>
<dbReference type="SUPFAM" id="SSF51679">
    <property type="entry name" value="Bacterial luciferase-like"/>
    <property type="match status" value="1"/>
</dbReference>
<evidence type="ECO:0000313" key="4">
    <source>
        <dbReference type="Proteomes" id="UP000078389"/>
    </source>
</evidence>
<dbReference type="InterPro" id="IPR023907">
    <property type="entry name" value="Non-F420_Flavin_OxRdtase"/>
</dbReference>
<dbReference type="EMBL" id="LVVY01000086">
    <property type="protein sequence ID" value="OAM77101.1"/>
    <property type="molecule type" value="Genomic_DNA"/>
</dbReference>
<dbReference type="Pfam" id="PF00296">
    <property type="entry name" value="Bac_luciferase"/>
    <property type="match status" value="1"/>
</dbReference>
<dbReference type="InterPro" id="IPR011251">
    <property type="entry name" value="Luciferase-like_dom"/>
</dbReference>
<comment type="caution">
    <text evidence="3">The sequence shown here is derived from an EMBL/GenBank/DDBJ whole genome shotgun (WGS) entry which is preliminary data.</text>
</comment>
<gene>
    <name evidence="3" type="ORF">A3840_10725</name>
</gene>
<dbReference type="NCBIfam" id="TIGR03557">
    <property type="entry name" value="F420_G6P_family"/>
    <property type="match status" value="1"/>
</dbReference>
<feature type="domain" description="Luciferase-like" evidence="2">
    <location>
        <begin position="10"/>
        <end position="238"/>
    </location>
</feature>
<dbReference type="PANTHER" id="PTHR43244">
    <property type="match status" value="1"/>
</dbReference>
<protein>
    <submittedName>
        <fullName evidence="3">LLM class F420-dependent oxidoreductase</fullName>
    </submittedName>
</protein>
<dbReference type="Gene3D" id="3.20.20.30">
    <property type="entry name" value="Luciferase-like domain"/>
    <property type="match status" value="1"/>
</dbReference>
<dbReference type="OrthoDB" id="180193at2"/>
<keyword evidence="1" id="KW-0560">Oxidoreductase</keyword>
<dbReference type="RefSeq" id="WP_067456091.1">
    <property type="nucleotide sequence ID" value="NZ_LVVY01000086.1"/>
</dbReference>
<accession>A0A178HW50</accession>
<dbReference type="InterPro" id="IPR036661">
    <property type="entry name" value="Luciferase-like_sf"/>
</dbReference>
<dbReference type="AlphaFoldDB" id="A0A178HW50"/>
<dbReference type="STRING" id="1770058.A3840_10725"/>
<dbReference type="Proteomes" id="UP000078389">
    <property type="component" value="Unassembled WGS sequence"/>
</dbReference>
<evidence type="ECO:0000259" key="2">
    <source>
        <dbReference type="Pfam" id="PF00296"/>
    </source>
</evidence>
<evidence type="ECO:0000256" key="1">
    <source>
        <dbReference type="ARBA" id="ARBA00023002"/>
    </source>
</evidence>